<evidence type="ECO:0000313" key="6">
    <source>
        <dbReference type="WBParaSite" id="Pan_g14353.t1"/>
    </source>
</evidence>
<feature type="domain" description="C-CAP/cofactor C-like" evidence="4">
    <location>
        <begin position="229"/>
        <end position="388"/>
    </location>
</feature>
<dbReference type="GO" id="GO:0005096">
    <property type="term" value="F:GTPase activator activity"/>
    <property type="evidence" value="ECO:0007669"/>
    <property type="project" value="InterPro"/>
</dbReference>
<dbReference type="InterPro" id="IPR006599">
    <property type="entry name" value="CARP_motif"/>
</dbReference>
<evidence type="ECO:0000256" key="2">
    <source>
        <dbReference type="ARBA" id="ARBA00022741"/>
    </source>
</evidence>
<proteinExistence type="inferred from homology"/>
<name>A0A7E4UYL0_PANRE</name>
<dbReference type="InterPro" id="IPR039093">
    <property type="entry name" value="XRP2"/>
</dbReference>
<reference evidence="5" key="1">
    <citation type="journal article" date="2013" name="Genetics">
        <title>The draft genome and transcriptome of Panagrellus redivivus are shaped by the harsh demands of a free-living lifestyle.</title>
        <authorList>
            <person name="Srinivasan J."/>
            <person name="Dillman A.R."/>
            <person name="Macchietto M.G."/>
            <person name="Heikkinen L."/>
            <person name="Lakso M."/>
            <person name="Fracchia K.M."/>
            <person name="Antoshechkin I."/>
            <person name="Mortazavi A."/>
            <person name="Wong G."/>
            <person name="Sternberg P.W."/>
        </authorList>
    </citation>
    <scope>NUCLEOTIDE SEQUENCE [LARGE SCALE GENOMIC DNA]</scope>
    <source>
        <strain evidence="5">MT8872</strain>
    </source>
</reference>
<feature type="region of interest" description="Disordered" evidence="3">
    <location>
        <begin position="1"/>
        <end position="62"/>
    </location>
</feature>
<reference evidence="6" key="2">
    <citation type="submission" date="2020-10" db="UniProtKB">
        <authorList>
            <consortium name="WormBaseParasite"/>
        </authorList>
    </citation>
    <scope>IDENTIFICATION</scope>
</reference>
<evidence type="ECO:0000313" key="5">
    <source>
        <dbReference type="Proteomes" id="UP000492821"/>
    </source>
</evidence>
<evidence type="ECO:0000256" key="3">
    <source>
        <dbReference type="SAM" id="MobiDB-lite"/>
    </source>
</evidence>
<dbReference type="PANTHER" id="PTHR15440:SF0">
    <property type="entry name" value="PROTEIN XRP2"/>
    <property type="match status" value="1"/>
</dbReference>
<dbReference type="PROSITE" id="PS51329">
    <property type="entry name" value="C_CAP_COFACTOR_C"/>
    <property type="match status" value="1"/>
</dbReference>
<accession>A0A7E4UYL0</accession>
<dbReference type="WBParaSite" id="Pan_g14353.t1">
    <property type="protein sequence ID" value="Pan_g14353.t1"/>
    <property type="gene ID" value="Pan_g14353"/>
</dbReference>
<dbReference type="Proteomes" id="UP000492821">
    <property type="component" value="Unassembled WGS sequence"/>
</dbReference>
<dbReference type="SMART" id="SM00673">
    <property type="entry name" value="CARP"/>
    <property type="match status" value="2"/>
</dbReference>
<dbReference type="GO" id="GO:0000166">
    <property type="term" value="F:nucleotide binding"/>
    <property type="evidence" value="ECO:0007669"/>
    <property type="project" value="UniProtKB-KW"/>
</dbReference>
<feature type="compositionally biased region" description="Polar residues" evidence="3">
    <location>
        <begin position="1"/>
        <end position="11"/>
    </location>
</feature>
<protein>
    <submittedName>
        <fullName evidence="6">C-CAP/cofactor C-like domain-containing protein</fullName>
    </submittedName>
</protein>
<evidence type="ECO:0000256" key="1">
    <source>
        <dbReference type="ARBA" id="ARBA00008848"/>
    </source>
</evidence>
<feature type="region of interest" description="Disordered" evidence="3">
    <location>
        <begin position="131"/>
        <end position="155"/>
    </location>
</feature>
<dbReference type="InterPro" id="IPR012945">
    <property type="entry name" value="Tubulin-bd_cofactor_C_dom"/>
</dbReference>
<dbReference type="AlphaFoldDB" id="A0A7E4UYL0"/>
<dbReference type="GO" id="GO:1990075">
    <property type="term" value="C:periciliary membrane compartment"/>
    <property type="evidence" value="ECO:0007669"/>
    <property type="project" value="TreeGrafter"/>
</dbReference>
<evidence type="ECO:0000259" key="4">
    <source>
        <dbReference type="PROSITE" id="PS51329"/>
    </source>
</evidence>
<comment type="similarity">
    <text evidence="1">Belongs to the TBCC family.</text>
</comment>
<sequence length="559" mass="62546">MSIKQETSTNIEALEDWRAVDFPSSNTGRDTSAAEEAKSDEKCPQLIALPPPTSPLAPAESPEQREFFLDASFGTPAFPGLSNYHNFGSELYTFEEFLRAPSSSDSEEVPSFQNVDLSDSDQRELRIIRNLPGFQEEDTRTTSPTLSSTDRGDPNPFNLPVADVAHAVQLEPSPVPRNEGVVPLPVPPNPTSDASISQTMGFLKFLCCFKTVDRSTRYHAPDEPPSTVPTEAASARAQYSWDKREIDPANYTVANKKTFSLIKKDGEVAGQQFSIDNLQDCIVMVLDHSGTITVDDSQDCLFVFGPCSGSIFIRNCKNCRIYSISKQFRVRDSDITAHLFCATSPIIEESKIDVFPLYINYDKLDEHMLAAQLSPFYNRWSEVYDFTPAKQELHFRINFESPEDDTVDKLELVASNSNLSFIRDNSYLVVADEGKVQQAGEQIALVMVQQDAEKTSLADFLAQTRLFVLQVLEDPTIVLVKSTEVKIQKGELSLPANVGMKFKGLNIFFEFLGVNSITTLEKCVKKFTTANNIHENAIQVIQNQFRDTIYRFVDMKHSV</sequence>
<dbReference type="Gene3D" id="2.160.20.70">
    <property type="match status" value="1"/>
</dbReference>
<dbReference type="InterPro" id="IPR017901">
    <property type="entry name" value="C-CAP_CF_C-like"/>
</dbReference>
<keyword evidence="5" id="KW-1185">Reference proteome</keyword>
<organism evidence="5 6">
    <name type="scientific">Panagrellus redivivus</name>
    <name type="common">Microworm</name>
    <dbReference type="NCBI Taxonomy" id="6233"/>
    <lineage>
        <taxon>Eukaryota</taxon>
        <taxon>Metazoa</taxon>
        <taxon>Ecdysozoa</taxon>
        <taxon>Nematoda</taxon>
        <taxon>Chromadorea</taxon>
        <taxon>Rhabditida</taxon>
        <taxon>Tylenchina</taxon>
        <taxon>Panagrolaimomorpha</taxon>
        <taxon>Panagrolaimoidea</taxon>
        <taxon>Panagrolaimidae</taxon>
        <taxon>Panagrellus</taxon>
    </lineage>
</organism>
<dbReference type="InterPro" id="IPR016098">
    <property type="entry name" value="CAP/MinC_C"/>
</dbReference>
<dbReference type="GO" id="GO:0006892">
    <property type="term" value="P:post-Golgi vesicle-mediated transport"/>
    <property type="evidence" value="ECO:0007669"/>
    <property type="project" value="TreeGrafter"/>
</dbReference>
<dbReference type="GO" id="GO:0005929">
    <property type="term" value="C:cilium"/>
    <property type="evidence" value="ECO:0007669"/>
    <property type="project" value="TreeGrafter"/>
</dbReference>
<dbReference type="PANTHER" id="PTHR15440">
    <property type="entry name" value="XRP2 PROTEIN"/>
    <property type="match status" value="1"/>
</dbReference>
<dbReference type="Pfam" id="PF07986">
    <property type="entry name" value="TBCC"/>
    <property type="match status" value="1"/>
</dbReference>
<keyword evidence="2" id="KW-0547">Nucleotide-binding</keyword>